<dbReference type="GO" id="GO:0004103">
    <property type="term" value="F:choline kinase activity"/>
    <property type="evidence" value="ECO:0007669"/>
    <property type="project" value="TreeGrafter"/>
</dbReference>
<evidence type="ECO:0000313" key="4">
    <source>
        <dbReference type="EMBL" id="CAD7631884.1"/>
    </source>
</evidence>
<evidence type="ECO:0000313" key="5">
    <source>
        <dbReference type="Proteomes" id="UP000759131"/>
    </source>
</evidence>
<evidence type="ECO:0000256" key="2">
    <source>
        <dbReference type="ARBA" id="ARBA00023264"/>
    </source>
</evidence>
<evidence type="ECO:0008006" key="6">
    <source>
        <dbReference type="Google" id="ProtNLM"/>
    </source>
</evidence>
<dbReference type="Gene3D" id="3.90.1200.10">
    <property type="match status" value="2"/>
</dbReference>
<sequence>MLEFLATRGYRIYSNNSTESVLQIKHRYLSHINNVSAEDRLNVWQLCKTYLGGEWSSVCADDLVIKPATGGFVNKILFCFLPDSIDHGQSHYFNAGDDLNPMAVSVLAQKVAKLHSLDMPIPKDGADWYMRIIMEDWFPECDRESYRNGSVRHEIQKNKNDYKTLMSVDLLEEMDWLRRMCEKIDCPVVFSHADLNRRNTLVREGGVGPGLDVYIIDWDWCCYTYRGADFGDYFMNWCQTELDFGGGPFPTDDQMLVFIDAYIREMTAINGNSFTQLEINSSKRLIMEAKVFALLGYIKEPKGEQRYKPKGEQRYKVYKELKELHETYMRLSVSAEDRLNVWQLCKTYLGGEWSDVCADDLVIKYAANGYVNKTLYCSLANSNNPQTKYPKVVVKYQNVDYLKSSGINLTYLSAVNIILSENNIAPKVLAVFEKGNICEFIDSRYFSAADDLNPTAVAVLAQKVAKLHSIDMPIPKDNTESHLKLNLEIWFSESDRESYKHGLVREEIQKNNYKTFMSVDLLEEIDWIQRVCKQVDSPVVFSHNDLMRRNILVRDAIADQPLDVYLIDLDWSSYMFRGADFGDYFINWCQTELDFGDKPFPTDDQMLVFIDAYIREMTAINGNSFTQLEINSRDKLIKEAKVLGLFSYMKMITWTNSITNKSGTSEMMPKGEQTFKNYKLLKDRLIEDYPEFE</sequence>
<dbReference type="GO" id="GO:0005737">
    <property type="term" value="C:cytoplasm"/>
    <property type="evidence" value="ECO:0007669"/>
    <property type="project" value="TreeGrafter"/>
</dbReference>
<dbReference type="EMBL" id="CAJPIZ010010131">
    <property type="protein sequence ID" value="CAG2112314.1"/>
    <property type="molecule type" value="Genomic_DNA"/>
</dbReference>
<protein>
    <recommendedName>
        <fullName evidence="6">Choline/ethanolamine kinase</fullName>
    </recommendedName>
</protein>
<dbReference type="SUPFAM" id="SSF56112">
    <property type="entry name" value="Protein kinase-like (PK-like)"/>
    <property type="match status" value="2"/>
</dbReference>
<dbReference type="Proteomes" id="UP000759131">
    <property type="component" value="Unassembled WGS sequence"/>
</dbReference>
<keyword evidence="1" id="KW-0443">Lipid metabolism</keyword>
<dbReference type="AlphaFoldDB" id="A0A7R9Q475"/>
<dbReference type="PANTHER" id="PTHR22603:SF93">
    <property type="entry name" value="RE24176P"/>
    <property type="match status" value="1"/>
</dbReference>
<accession>A0A7R9Q475</accession>
<name>A0A7R9Q475_9ACAR</name>
<dbReference type="PANTHER" id="PTHR22603">
    <property type="entry name" value="CHOLINE/ETHANOALAMINE KINASE"/>
    <property type="match status" value="1"/>
</dbReference>
<proteinExistence type="inferred from homology"/>
<organism evidence="4">
    <name type="scientific">Medioppia subpectinata</name>
    <dbReference type="NCBI Taxonomy" id="1979941"/>
    <lineage>
        <taxon>Eukaryota</taxon>
        <taxon>Metazoa</taxon>
        <taxon>Ecdysozoa</taxon>
        <taxon>Arthropoda</taxon>
        <taxon>Chelicerata</taxon>
        <taxon>Arachnida</taxon>
        <taxon>Acari</taxon>
        <taxon>Acariformes</taxon>
        <taxon>Sarcoptiformes</taxon>
        <taxon>Oribatida</taxon>
        <taxon>Brachypylina</taxon>
        <taxon>Oppioidea</taxon>
        <taxon>Oppiidae</taxon>
        <taxon>Medioppia</taxon>
    </lineage>
</organism>
<keyword evidence="1" id="KW-0594">Phospholipid biosynthesis</keyword>
<dbReference type="GO" id="GO:0004305">
    <property type="term" value="F:ethanolamine kinase activity"/>
    <property type="evidence" value="ECO:0007669"/>
    <property type="project" value="TreeGrafter"/>
</dbReference>
<evidence type="ECO:0000256" key="1">
    <source>
        <dbReference type="ARBA" id="ARBA00023209"/>
    </source>
</evidence>
<dbReference type="EMBL" id="OC864706">
    <property type="protein sequence ID" value="CAD7631884.1"/>
    <property type="molecule type" value="Genomic_DNA"/>
</dbReference>
<keyword evidence="5" id="KW-1185">Reference proteome</keyword>
<reference evidence="4" key="1">
    <citation type="submission" date="2020-11" db="EMBL/GenBank/DDBJ databases">
        <authorList>
            <person name="Tran Van P."/>
        </authorList>
    </citation>
    <scope>NUCLEOTIDE SEQUENCE</scope>
</reference>
<dbReference type="OrthoDB" id="5796092at2759"/>
<dbReference type="Pfam" id="PF01633">
    <property type="entry name" value="Choline_kinase"/>
    <property type="match status" value="2"/>
</dbReference>
<comment type="similarity">
    <text evidence="3">Belongs to the choline/ethanolamine kinase family.</text>
</comment>
<keyword evidence="1" id="KW-0444">Lipid biosynthesis</keyword>
<dbReference type="Gene3D" id="3.30.200.20">
    <property type="entry name" value="Phosphorylase Kinase, domain 1"/>
    <property type="match status" value="1"/>
</dbReference>
<evidence type="ECO:0000256" key="3">
    <source>
        <dbReference type="ARBA" id="ARBA00038211"/>
    </source>
</evidence>
<keyword evidence="2" id="KW-1208">Phospholipid metabolism</keyword>
<dbReference type="GO" id="GO:0006646">
    <property type="term" value="P:phosphatidylethanolamine biosynthetic process"/>
    <property type="evidence" value="ECO:0007669"/>
    <property type="project" value="TreeGrafter"/>
</dbReference>
<dbReference type="InterPro" id="IPR011009">
    <property type="entry name" value="Kinase-like_dom_sf"/>
</dbReference>
<gene>
    <name evidence="4" type="ORF">OSB1V03_LOCUS12293</name>
</gene>